<dbReference type="STRING" id="240015.ACP_1022"/>
<dbReference type="Pfam" id="PF13669">
    <property type="entry name" value="Glyoxalase_4"/>
    <property type="match status" value="1"/>
</dbReference>
<dbReference type="Gene3D" id="3.10.180.10">
    <property type="entry name" value="2,3-Dihydroxybiphenyl 1,2-Dioxygenase, domain 1"/>
    <property type="match status" value="1"/>
</dbReference>
<dbReference type="GO" id="GO:0004493">
    <property type="term" value="F:methylmalonyl-CoA epimerase activity"/>
    <property type="evidence" value="ECO:0007669"/>
    <property type="project" value="UniProtKB-EC"/>
</dbReference>
<evidence type="ECO:0000256" key="2">
    <source>
        <dbReference type="ARBA" id="ARBA00022723"/>
    </source>
</evidence>
<dbReference type="EC" id="5.1.99.1" evidence="4"/>
<dbReference type="Proteomes" id="UP000002207">
    <property type="component" value="Chromosome"/>
</dbReference>
<dbReference type="SUPFAM" id="SSF54593">
    <property type="entry name" value="Glyoxalase/Bleomycin resistance protein/Dihydroxybiphenyl dioxygenase"/>
    <property type="match status" value="1"/>
</dbReference>
<comment type="similarity">
    <text evidence="1">Belongs to the methylmalonyl-CoA epimerase family.</text>
</comment>
<dbReference type="RefSeq" id="WP_015896181.1">
    <property type="nucleotide sequence ID" value="NC_012483.1"/>
</dbReference>
<reference evidence="4 5" key="1">
    <citation type="journal article" date="2009" name="Appl. Environ. Microbiol.">
        <title>Three genomes from the phylum Acidobacteria provide insight into the lifestyles of these microorganisms in soils.</title>
        <authorList>
            <person name="Ward N.L."/>
            <person name="Challacombe J.F."/>
            <person name="Janssen P.H."/>
            <person name="Henrissat B."/>
            <person name="Coutinho P.M."/>
            <person name="Wu M."/>
            <person name="Xie G."/>
            <person name="Haft D.H."/>
            <person name="Sait M."/>
            <person name="Badger J."/>
            <person name="Barabote R.D."/>
            <person name="Bradley B."/>
            <person name="Brettin T.S."/>
            <person name="Brinkac L.M."/>
            <person name="Bruce D."/>
            <person name="Creasy T."/>
            <person name="Daugherty S.C."/>
            <person name="Davidsen T.M."/>
            <person name="DeBoy R.T."/>
            <person name="Detter J.C."/>
            <person name="Dodson R.J."/>
            <person name="Durkin A.S."/>
            <person name="Ganapathy A."/>
            <person name="Gwinn-Giglio M."/>
            <person name="Han C.S."/>
            <person name="Khouri H."/>
            <person name="Kiss H."/>
            <person name="Kothari S.P."/>
            <person name="Madupu R."/>
            <person name="Nelson K.E."/>
            <person name="Nelson W.C."/>
            <person name="Paulsen I."/>
            <person name="Penn K."/>
            <person name="Ren Q."/>
            <person name="Rosovitz M.J."/>
            <person name="Selengut J.D."/>
            <person name="Shrivastava S."/>
            <person name="Sullivan S.A."/>
            <person name="Tapia R."/>
            <person name="Thompson L.S."/>
            <person name="Watkins K.L."/>
            <person name="Yang Q."/>
            <person name="Yu C."/>
            <person name="Zafar N."/>
            <person name="Zhou L."/>
            <person name="Kuske C.R."/>
        </authorList>
    </citation>
    <scope>NUCLEOTIDE SEQUENCE [LARGE SCALE GENOMIC DNA]</scope>
    <source>
        <strain evidence="5">ATCC 51196 / DSM 11244 / BCRC 80197 / JCM 7670 / NBRC 15755 / NCIMB 13165 / 161</strain>
    </source>
</reference>
<organism evidence="4 5">
    <name type="scientific">Acidobacterium capsulatum (strain ATCC 51196 / DSM 11244 / BCRC 80197 / JCM 7670 / NBRC 15755 / NCIMB 13165 / 161)</name>
    <dbReference type="NCBI Taxonomy" id="240015"/>
    <lineage>
        <taxon>Bacteria</taxon>
        <taxon>Pseudomonadati</taxon>
        <taxon>Acidobacteriota</taxon>
        <taxon>Terriglobia</taxon>
        <taxon>Terriglobales</taxon>
        <taxon>Acidobacteriaceae</taxon>
        <taxon>Acidobacterium</taxon>
    </lineage>
</organism>
<dbReference type="InterPro" id="IPR037523">
    <property type="entry name" value="VOC_core"/>
</dbReference>
<dbReference type="InterPro" id="IPR051785">
    <property type="entry name" value="MMCE/EMCE_epimerase"/>
</dbReference>
<keyword evidence="4" id="KW-0413">Isomerase</keyword>
<keyword evidence="5" id="KW-1185">Reference proteome</keyword>
<dbReference type="InterPro" id="IPR029068">
    <property type="entry name" value="Glyas_Bleomycin-R_OHBP_Dase"/>
</dbReference>
<dbReference type="NCBIfam" id="TIGR03081">
    <property type="entry name" value="metmalonyl_epim"/>
    <property type="match status" value="1"/>
</dbReference>
<evidence type="ECO:0000313" key="5">
    <source>
        <dbReference type="Proteomes" id="UP000002207"/>
    </source>
</evidence>
<dbReference type="KEGG" id="aca:ACP_1022"/>
<dbReference type="CDD" id="cd07249">
    <property type="entry name" value="MMCE"/>
    <property type="match status" value="1"/>
</dbReference>
<keyword evidence="2" id="KW-0479">Metal-binding</keyword>
<dbReference type="OrthoDB" id="9788468at2"/>
<proteinExistence type="inferred from homology"/>
<evidence type="ECO:0000256" key="1">
    <source>
        <dbReference type="ARBA" id="ARBA00009308"/>
    </source>
</evidence>
<dbReference type="GO" id="GO:0046491">
    <property type="term" value="P:L-methylmalonyl-CoA metabolic process"/>
    <property type="evidence" value="ECO:0007669"/>
    <property type="project" value="TreeGrafter"/>
</dbReference>
<accession>C1F3N0</accession>
<name>C1F3N0_ACIC5</name>
<sequence length="150" mass="16376">MRQIEGIGELPEIRIDHLGVAVKSLAQARLFYEALGLQVTHEETVEHERVKTAMLPLGESRIELLEPTAEDSAVGRFLAKRGEGLHHVALRVENIAATMQRLKERGVRLISEQVQVGAGGHLYFFVHPASAGGVLLEIVQPVAVDEGETA</sequence>
<dbReference type="PANTHER" id="PTHR43048">
    <property type="entry name" value="METHYLMALONYL-COA EPIMERASE"/>
    <property type="match status" value="1"/>
</dbReference>
<evidence type="ECO:0000313" key="4">
    <source>
        <dbReference type="EMBL" id="ACO32979.1"/>
    </source>
</evidence>
<gene>
    <name evidence="4" type="ordered locus">ACP_1022</name>
</gene>
<dbReference type="eggNOG" id="COG0346">
    <property type="taxonomic scope" value="Bacteria"/>
</dbReference>
<protein>
    <submittedName>
        <fullName evidence="4">Methylmalonyl-CoA epimerase</fullName>
        <ecNumber evidence="4">5.1.99.1</ecNumber>
    </submittedName>
</protein>
<dbReference type="PROSITE" id="PS51819">
    <property type="entry name" value="VOC"/>
    <property type="match status" value="1"/>
</dbReference>
<dbReference type="EMBL" id="CP001472">
    <property type="protein sequence ID" value="ACO32979.1"/>
    <property type="molecule type" value="Genomic_DNA"/>
</dbReference>
<dbReference type="GO" id="GO:0046872">
    <property type="term" value="F:metal ion binding"/>
    <property type="evidence" value="ECO:0007669"/>
    <property type="project" value="UniProtKB-KW"/>
</dbReference>
<dbReference type="PANTHER" id="PTHR43048:SF3">
    <property type="entry name" value="METHYLMALONYL-COA EPIMERASE, MITOCHONDRIAL"/>
    <property type="match status" value="1"/>
</dbReference>
<dbReference type="InterPro" id="IPR017515">
    <property type="entry name" value="MeMalonyl-CoA_epimerase"/>
</dbReference>
<feature type="domain" description="VOC" evidence="3">
    <location>
        <begin position="14"/>
        <end position="141"/>
    </location>
</feature>
<evidence type="ECO:0000259" key="3">
    <source>
        <dbReference type="PROSITE" id="PS51819"/>
    </source>
</evidence>
<dbReference type="AlphaFoldDB" id="C1F3N0"/>
<dbReference type="InParanoid" id="C1F3N0"/>
<dbReference type="HOGENOM" id="CLU_046006_5_2_0"/>